<feature type="compositionally biased region" description="Low complexity" evidence="1">
    <location>
        <begin position="568"/>
        <end position="577"/>
    </location>
</feature>
<evidence type="ECO:0000313" key="3">
    <source>
        <dbReference type="Proteomes" id="UP000053558"/>
    </source>
</evidence>
<gene>
    <name evidence="2" type="ORF">CONPUDRAFT_128770</name>
</gene>
<comment type="caution">
    <text evidence="2">The sequence shown here is derived from an EMBL/GenBank/DDBJ whole genome shotgun (WGS) entry which is preliminary data.</text>
</comment>
<dbReference type="GO" id="GO:0007095">
    <property type="term" value="P:mitotic G2 DNA damage checkpoint signaling"/>
    <property type="evidence" value="ECO:0007669"/>
    <property type="project" value="InterPro"/>
</dbReference>
<dbReference type="OrthoDB" id="552194at2759"/>
<evidence type="ECO:0000256" key="1">
    <source>
        <dbReference type="SAM" id="MobiDB-lite"/>
    </source>
</evidence>
<protein>
    <recommendedName>
        <fullName evidence="4">FHA domain-containing protein</fullName>
    </recommendedName>
</protein>
<evidence type="ECO:0000313" key="2">
    <source>
        <dbReference type="EMBL" id="EIW77814.1"/>
    </source>
</evidence>
<feature type="compositionally biased region" description="Basic and acidic residues" evidence="1">
    <location>
        <begin position="616"/>
        <end position="636"/>
    </location>
</feature>
<dbReference type="GeneID" id="19200144"/>
<feature type="compositionally biased region" description="Polar residues" evidence="1">
    <location>
        <begin position="553"/>
        <end position="565"/>
    </location>
</feature>
<feature type="region of interest" description="Disordered" evidence="1">
    <location>
        <begin position="767"/>
        <end position="798"/>
    </location>
</feature>
<feature type="region of interest" description="Disordered" evidence="1">
    <location>
        <begin position="553"/>
        <end position="636"/>
    </location>
</feature>
<dbReference type="Proteomes" id="UP000053558">
    <property type="component" value="Unassembled WGS sequence"/>
</dbReference>
<feature type="compositionally biased region" description="Polar residues" evidence="1">
    <location>
        <begin position="785"/>
        <end position="798"/>
    </location>
</feature>
<dbReference type="AlphaFoldDB" id="A0A5M3MGD0"/>
<dbReference type="OMA" id="WEPNEER"/>
<proteinExistence type="predicted"/>
<feature type="compositionally biased region" description="Low complexity" evidence="1">
    <location>
        <begin position="767"/>
        <end position="783"/>
    </location>
</feature>
<dbReference type="GO" id="GO:0030870">
    <property type="term" value="C:Mre11 complex"/>
    <property type="evidence" value="ECO:0007669"/>
    <property type="project" value="InterPro"/>
</dbReference>
<feature type="compositionally biased region" description="Polar residues" evidence="1">
    <location>
        <begin position="443"/>
        <end position="461"/>
    </location>
</feature>
<keyword evidence="3" id="KW-1185">Reference proteome</keyword>
<dbReference type="InterPro" id="IPR040227">
    <property type="entry name" value="Nibrin-rel"/>
</dbReference>
<accession>A0A5M3MGD0</accession>
<organism evidence="2 3">
    <name type="scientific">Coniophora puteana (strain RWD-64-598)</name>
    <name type="common">Brown rot fungus</name>
    <dbReference type="NCBI Taxonomy" id="741705"/>
    <lineage>
        <taxon>Eukaryota</taxon>
        <taxon>Fungi</taxon>
        <taxon>Dikarya</taxon>
        <taxon>Basidiomycota</taxon>
        <taxon>Agaricomycotina</taxon>
        <taxon>Agaricomycetes</taxon>
        <taxon>Agaricomycetidae</taxon>
        <taxon>Boletales</taxon>
        <taxon>Coniophorineae</taxon>
        <taxon>Coniophoraceae</taxon>
        <taxon>Coniophora</taxon>
    </lineage>
</organism>
<dbReference type="KEGG" id="cput:CONPUDRAFT_128770"/>
<evidence type="ECO:0008006" key="4">
    <source>
        <dbReference type="Google" id="ProtNLM"/>
    </source>
</evidence>
<dbReference type="GO" id="GO:0000724">
    <property type="term" value="P:double-strand break repair via homologous recombination"/>
    <property type="evidence" value="ECO:0007669"/>
    <property type="project" value="TreeGrafter"/>
</dbReference>
<feature type="region of interest" description="Disordered" evidence="1">
    <location>
        <begin position="363"/>
        <end position="522"/>
    </location>
</feature>
<dbReference type="PANTHER" id="PTHR12162:SF0">
    <property type="entry name" value="NIBRIN"/>
    <property type="match status" value="1"/>
</dbReference>
<dbReference type="RefSeq" id="XP_007772146.1">
    <property type="nucleotide sequence ID" value="XM_007773956.1"/>
</dbReference>
<reference evidence="3" key="1">
    <citation type="journal article" date="2012" name="Science">
        <title>The Paleozoic origin of enzymatic lignin decomposition reconstructed from 31 fungal genomes.</title>
        <authorList>
            <person name="Floudas D."/>
            <person name="Binder M."/>
            <person name="Riley R."/>
            <person name="Barry K."/>
            <person name="Blanchette R.A."/>
            <person name="Henrissat B."/>
            <person name="Martinez A.T."/>
            <person name="Otillar R."/>
            <person name="Spatafora J.W."/>
            <person name="Yadav J.S."/>
            <person name="Aerts A."/>
            <person name="Benoit I."/>
            <person name="Boyd A."/>
            <person name="Carlson A."/>
            <person name="Copeland A."/>
            <person name="Coutinho P.M."/>
            <person name="de Vries R.P."/>
            <person name="Ferreira P."/>
            <person name="Findley K."/>
            <person name="Foster B."/>
            <person name="Gaskell J."/>
            <person name="Glotzer D."/>
            <person name="Gorecki P."/>
            <person name="Heitman J."/>
            <person name="Hesse C."/>
            <person name="Hori C."/>
            <person name="Igarashi K."/>
            <person name="Jurgens J.A."/>
            <person name="Kallen N."/>
            <person name="Kersten P."/>
            <person name="Kohler A."/>
            <person name="Kuees U."/>
            <person name="Kumar T.K.A."/>
            <person name="Kuo A."/>
            <person name="LaButti K."/>
            <person name="Larrondo L.F."/>
            <person name="Lindquist E."/>
            <person name="Ling A."/>
            <person name="Lombard V."/>
            <person name="Lucas S."/>
            <person name="Lundell T."/>
            <person name="Martin R."/>
            <person name="McLaughlin D.J."/>
            <person name="Morgenstern I."/>
            <person name="Morin E."/>
            <person name="Murat C."/>
            <person name="Nagy L.G."/>
            <person name="Nolan M."/>
            <person name="Ohm R.A."/>
            <person name="Patyshakuliyeva A."/>
            <person name="Rokas A."/>
            <person name="Ruiz-Duenas F.J."/>
            <person name="Sabat G."/>
            <person name="Salamov A."/>
            <person name="Samejima M."/>
            <person name="Schmutz J."/>
            <person name="Slot J.C."/>
            <person name="St John F."/>
            <person name="Stenlid J."/>
            <person name="Sun H."/>
            <person name="Sun S."/>
            <person name="Syed K."/>
            <person name="Tsang A."/>
            <person name="Wiebenga A."/>
            <person name="Young D."/>
            <person name="Pisabarro A."/>
            <person name="Eastwood D.C."/>
            <person name="Martin F."/>
            <person name="Cullen D."/>
            <person name="Grigoriev I.V."/>
            <person name="Hibbett D.S."/>
        </authorList>
    </citation>
    <scope>NUCLEOTIDE SEQUENCE [LARGE SCALE GENOMIC DNA]</scope>
    <source>
        <strain evidence="3">RWD-64-598 SS2</strain>
    </source>
</reference>
<name>A0A5M3MGD0_CONPW</name>
<sequence length="798" mass="88020">MWLITGPFDGELGDIKSTKTKLLRTGKTYHLGRKDKELLVRNTKISVDHAQFTVDPYTEEDMKDPSFVPKLVVYNQRKKEMAVARPDDDKDGITVEAGTSFELRSGDALYPLQTRGLYIEVEWRRITCCMPPGKGKPPVSIEACASVGIGVLHESHKLTTHHIAAKFELNPLLMASLIAAAQVVRPDWLAGLVKLGNESVQENPYHCSALESEFAHLPEAKYYKPVFGAALPTDLKSFRHWEPNEVRMDLFGSFRFILLPGKDGKVDGDLRGLVVCGGAEYEVFEGSLTGSGGWQQVLARGKRKADSSGKILIIVGDQVALGKEAWNSVIAGAASLNVYVKPPKVLLEAVAFVDCSELGKTDHTQAREVTPPDSLPDFVPNTHPEEPSIPPPAYWRAAEKAQDDAPTQDSPEEKNQEDFLMADLIPKTKPRKVLTRRIRQATVEPTSSQPAEAKASTSRPPDSTGRPPSLSRPPDSGGSVTDGGLPIPASINRPRLRRRERTPSQSKPSGISEILQISEEPPLKKFKALFEASDPDKMGASGLAVFDNDQSIRPSSASMTQSDSLMTPVAAPAVLEAVPEEEEESTLSQAAHHPPAEKSPTPPRGQSAAPNDQPLDETRARPDSKRTNLRKEGSKKLDTDEAFLKALASTKKGKRTEDDFDREFNQLRISRPDLQEEVDDEPWRMIGDFDDLRNIRGNFMVVVDLDVQDKGWRNSNVNRSTNPLWAGRPNFKKFKKKNSAFSRPRIELMASEANDYGMGSGYWKASSETMSSSKTASSTQFPSQRAMSRQRSVTVDFS</sequence>
<dbReference type="EMBL" id="JH711583">
    <property type="protein sequence ID" value="EIW77814.1"/>
    <property type="molecule type" value="Genomic_DNA"/>
</dbReference>
<feature type="compositionally biased region" description="Basic residues" evidence="1">
    <location>
        <begin position="428"/>
        <end position="439"/>
    </location>
</feature>
<dbReference type="GO" id="GO:0003684">
    <property type="term" value="F:damaged DNA binding"/>
    <property type="evidence" value="ECO:0007669"/>
    <property type="project" value="TreeGrafter"/>
</dbReference>
<dbReference type="PANTHER" id="PTHR12162">
    <property type="entry name" value="NIBRIN-RELATED"/>
    <property type="match status" value="1"/>
</dbReference>
<feature type="non-terminal residue" evidence="2">
    <location>
        <position position="798"/>
    </location>
</feature>